<dbReference type="EMBL" id="FOXQ01000017">
    <property type="protein sequence ID" value="SFQ52535.1"/>
    <property type="molecule type" value="Genomic_DNA"/>
</dbReference>
<feature type="domain" description="Mechanosensitive ion channel transmembrane helices 2/3" evidence="10">
    <location>
        <begin position="138"/>
        <end position="178"/>
    </location>
</feature>
<gene>
    <name evidence="11" type="ORF">SAMN05444277_11765</name>
</gene>
<dbReference type="Proteomes" id="UP000199031">
    <property type="component" value="Unassembled WGS sequence"/>
</dbReference>
<dbReference type="Gene3D" id="3.30.70.100">
    <property type="match status" value="1"/>
</dbReference>
<dbReference type="RefSeq" id="WP_090662830.1">
    <property type="nucleotide sequence ID" value="NZ_FOXQ01000017.1"/>
</dbReference>
<dbReference type="InterPro" id="IPR006685">
    <property type="entry name" value="MscS_channel_2nd"/>
</dbReference>
<evidence type="ECO:0000256" key="3">
    <source>
        <dbReference type="ARBA" id="ARBA00022475"/>
    </source>
</evidence>
<dbReference type="Pfam" id="PF21082">
    <property type="entry name" value="MS_channel_3rd"/>
    <property type="match status" value="1"/>
</dbReference>
<evidence type="ECO:0000256" key="1">
    <source>
        <dbReference type="ARBA" id="ARBA00004651"/>
    </source>
</evidence>
<dbReference type="GO" id="GO:0005886">
    <property type="term" value="C:plasma membrane"/>
    <property type="evidence" value="ECO:0007669"/>
    <property type="project" value="UniProtKB-SubCell"/>
</dbReference>
<dbReference type="GO" id="GO:0008381">
    <property type="term" value="F:mechanosensitive monoatomic ion channel activity"/>
    <property type="evidence" value="ECO:0007669"/>
    <property type="project" value="UniProtKB-ARBA"/>
</dbReference>
<feature type="transmembrane region" description="Helical" evidence="7">
    <location>
        <begin position="16"/>
        <end position="35"/>
    </location>
</feature>
<evidence type="ECO:0000313" key="11">
    <source>
        <dbReference type="EMBL" id="SFQ52535.1"/>
    </source>
</evidence>
<feature type="domain" description="Mechanosensitive ion channel MscS" evidence="8">
    <location>
        <begin position="179"/>
        <end position="246"/>
    </location>
</feature>
<dbReference type="Pfam" id="PF21088">
    <property type="entry name" value="MS_channel_1st"/>
    <property type="match status" value="1"/>
</dbReference>
<dbReference type="PANTHER" id="PTHR30566:SF25">
    <property type="entry name" value="INNER MEMBRANE PROTEIN"/>
    <property type="match status" value="1"/>
</dbReference>
<dbReference type="InterPro" id="IPR023408">
    <property type="entry name" value="MscS_beta-dom_sf"/>
</dbReference>
<feature type="domain" description="Mechanosensitive ion channel MscS C-terminal" evidence="9">
    <location>
        <begin position="254"/>
        <end position="337"/>
    </location>
</feature>
<organism evidence="11 12">
    <name type="scientific">Parafilimonas terrae</name>
    <dbReference type="NCBI Taxonomy" id="1465490"/>
    <lineage>
        <taxon>Bacteria</taxon>
        <taxon>Pseudomonadati</taxon>
        <taxon>Bacteroidota</taxon>
        <taxon>Chitinophagia</taxon>
        <taxon>Chitinophagales</taxon>
        <taxon>Chitinophagaceae</taxon>
        <taxon>Parafilimonas</taxon>
    </lineage>
</organism>
<comment type="similarity">
    <text evidence="2">Belongs to the MscS (TC 1.A.23) family.</text>
</comment>
<accession>A0A1I5Z845</accession>
<feature type="transmembrane region" description="Helical" evidence="7">
    <location>
        <begin position="56"/>
        <end position="78"/>
    </location>
</feature>
<evidence type="ECO:0000256" key="6">
    <source>
        <dbReference type="ARBA" id="ARBA00023136"/>
    </source>
</evidence>
<dbReference type="STRING" id="1465490.SAMN05444277_11765"/>
<protein>
    <submittedName>
        <fullName evidence="11">Small-conductance mechanosensitive channel</fullName>
    </submittedName>
</protein>
<keyword evidence="4 7" id="KW-0812">Transmembrane</keyword>
<reference evidence="11 12" key="1">
    <citation type="submission" date="2016-10" db="EMBL/GenBank/DDBJ databases">
        <authorList>
            <person name="de Groot N.N."/>
        </authorList>
    </citation>
    <scope>NUCLEOTIDE SEQUENCE [LARGE SCALE GENOMIC DNA]</scope>
    <source>
        <strain evidence="11 12">DSM 28286</strain>
    </source>
</reference>
<dbReference type="InterPro" id="IPR011014">
    <property type="entry name" value="MscS_channel_TM-2"/>
</dbReference>
<keyword evidence="6 7" id="KW-0472">Membrane</keyword>
<dbReference type="SUPFAM" id="SSF82689">
    <property type="entry name" value="Mechanosensitive channel protein MscS (YggB), C-terminal domain"/>
    <property type="match status" value="1"/>
</dbReference>
<dbReference type="PROSITE" id="PS01246">
    <property type="entry name" value="UPF0003"/>
    <property type="match status" value="1"/>
</dbReference>
<dbReference type="OrthoDB" id="9809206at2"/>
<dbReference type="Gene3D" id="1.10.287.1260">
    <property type="match status" value="1"/>
</dbReference>
<keyword evidence="5 7" id="KW-1133">Transmembrane helix</keyword>
<proteinExistence type="inferred from homology"/>
<dbReference type="SUPFAM" id="SSF50182">
    <property type="entry name" value="Sm-like ribonucleoproteins"/>
    <property type="match status" value="1"/>
</dbReference>
<dbReference type="PANTHER" id="PTHR30566">
    <property type="entry name" value="YNAI-RELATED MECHANOSENSITIVE ION CHANNEL"/>
    <property type="match status" value="1"/>
</dbReference>
<feature type="transmembrane region" description="Helical" evidence="7">
    <location>
        <begin position="132"/>
        <end position="152"/>
    </location>
</feature>
<dbReference type="AlphaFoldDB" id="A0A1I5Z845"/>
<dbReference type="SUPFAM" id="SSF82861">
    <property type="entry name" value="Mechanosensitive channel protein MscS (YggB), transmembrane region"/>
    <property type="match status" value="1"/>
</dbReference>
<dbReference type="InterPro" id="IPR049278">
    <property type="entry name" value="MS_channel_C"/>
</dbReference>
<evidence type="ECO:0000256" key="7">
    <source>
        <dbReference type="SAM" id="Phobius"/>
    </source>
</evidence>
<name>A0A1I5Z845_9BACT</name>
<dbReference type="Pfam" id="PF00924">
    <property type="entry name" value="MS_channel_2nd"/>
    <property type="match status" value="1"/>
</dbReference>
<evidence type="ECO:0000259" key="10">
    <source>
        <dbReference type="Pfam" id="PF21088"/>
    </source>
</evidence>
<evidence type="ECO:0000313" key="12">
    <source>
        <dbReference type="Proteomes" id="UP000199031"/>
    </source>
</evidence>
<evidence type="ECO:0000259" key="9">
    <source>
        <dbReference type="Pfam" id="PF21082"/>
    </source>
</evidence>
<sequence length="356" mass="40367">MEEYLDQVWMGNTVKVYAIVLAQIIVVWILFKLLRKFIIAALKKFSARTHSQVDDAIVEAAEKFIIPFIFLMINYGIIQQLNLSVKVDHVLKVAVAVITAYYFVRFINHAMQLSVNLYMHSKNEPPERIKQVTGILSIFKAIVWLAGIVMLIDNLGYNITTLITGLGIGGIAIALAAQNILTDLFSYFVIFFDKPFSIGDAISINNAAGTVERIGIKTSHVRSLTGEQLVIPNADLVKSTIKNFKRQQRRGIIFKMNVRYDTPAENLDAIPQFVEQIIKAQPDITFDRCHLVAFADYSLTFETLYFVESTDYKLYLDRQQRIFREILKAFSERGIAFAIPGQTFILQQSPAVGEKK</sequence>
<evidence type="ECO:0000259" key="8">
    <source>
        <dbReference type="Pfam" id="PF00924"/>
    </source>
</evidence>
<dbReference type="InterPro" id="IPR049142">
    <property type="entry name" value="MS_channel_1st"/>
</dbReference>
<feature type="transmembrane region" description="Helical" evidence="7">
    <location>
        <begin position="158"/>
        <end position="177"/>
    </location>
</feature>
<dbReference type="InterPro" id="IPR006686">
    <property type="entry name" value="MscS_channel_CS"/>
</dbReference>
<dbReference type="InterPro" id="IPR011066">
    <property type="entry name" value="MscS_channel_C_sf"/>
</dbReference>
<evidence type="ECO:0000256" key="4">
    <source>
        <dbReference type="ARBA" id="ARBA00022692"/>
    </source>
</evidence>
<evidence type="ECO:0000256" key="5">
    <source>
        <dbReference type="ARBA" id="ARBA00022989"/>
    </source>
</evidence>
<comment type="subcellular location">
    <subcellularLocation>
        <location evidence="1">Cell membrane</location>
        <topology evidence="1">Multi-pass membrane protein</topology>
    </subcellularLocation>
</comment>
<feature type="transmembrane region" description="Helical" evidence="7">
    <location>
        <begin position="90"/>
        <end position="111"/>
    </location>
</feature>
<dbReference type="InterPro" id="IPR010920">
    <property type="entry name" value="LSM_dom_sf"/>
</dbReference>
<keyword evidence="3" id="KW-1003">Cell membrane</keyword>
<dbReference type="Gene3D" id="2.30.30.60">
    <property type="match status" value="1"/>
</dbReference>
<keyword evidence="12" id="KW-1185">Reference proteome</keyword>
<evidence type="ECO:0000256" key="2">
    <source>
        <dbReference type="ARBA" id="ARBA00008017"/>
    </source>
</evidence>